<proteinExistence type="predicted"/>
<dbReference type="CDD" id="cd02199">
    <property type="entry name" value="YjgF_YER057c_UK114_like_1"/>
    <property type="match status" value="1"/>
</dbReference>
<organism evidence="2 3">
    <name type="scientific">Ureibacillus galli</name>
    <dbReference type="NCBI Taxonomy" id="2762222"/>
    <lineage>
        <taxon>Bacteria</taxon>
        <taxon>Bacillati</taxon>
        <taxon>Bacillota</taxon>
        <taxon>Bacilli</taxon>
        <taxon>Bacillales</taxon>
        <taxon>Caryophanaceae</taxon>
        <taxon>Ureibacillus</taxon>
    </lineage>
</organism>
<dbReference type="PANTHER" id="PTHR43760">
    <property type="entry name" value="ENDORIBONUCLEASE-RELATED"/>
    <property type="match status" value="1"/>
</dbReference>
<evidence type="ECO:0000313" key="3">
    <source>
        <dbReference type="Proteomes" id="UP000640930"/>
    </source>
</evidence>
<name>A0ABR8XHG5_9BACL</name>
<accession>A0ABR8XHG5</accession>
<dbReference type="InterPro" id="IPR013813">
    <property type="entry name" value="Endoribo_LPSP/chorism_mut-like"/>
</dbReference>
<comment type="caution">
    <text evidence="2">The sequence shown here is derived from an EMBL/GenBank/DDBJ whole genome shotgun (WGS) entry which is preliminary data.</text>
</comment>
<dbReference type="PANTHER" id="PTHR43760:SF1">
    <property type="entry name" value="ENDORIBONUCLEASE L-PSP_CHORISMATE MUTASE-LIKE DOMAIN-CONTAINING PROTEIN"/>
    <property type="match status" value="1"/>
</dbReference>
<protein>
    <submittedName>
        <fullName evidence="2">RidA family protein</fullName>
    </submittedName>
</protein>
<reference evidence="2 3" key="1">
    <citation type="submission" date="2020-08" db="EMBL/GenBank/DDBJ databases">
        <title>A Genomic Blueprint of the Chicken Gut Microbiome.</title>
        <authorList>
            <person name="Gilroy R."/>
            <person name="Ravi A."/>
            <person name="Getino M."/>
            <person name="Pursley I."/>
            <person name="Horton D.L."/>
            <person name="Alikhan N.-F."/>
            <person name="Baker D."/>
            <person name="Gharbi K."/>
            <person name="Hall N."/>
            <person name="Watson M."/>
            <person name="Adriaenssens E.M."/>
            <person name="Foster-Nyarko E."/>
            <person name="Jarju S."/>
            <person name="Secka A."/>
            <person name="Antonio M."/>
            <person name="Oren A."/>
            <person name="Chaudhuri R."/>
            <person name="La Ragione R.M."/>
            <person name="Hildebrand F."/>
            <person name="Pallen M.J."/>
        </authorList>
    </citation>
    <scope>NUCLEOTIDE SEQUENCE [LARGE SCALE GENOMIC DNA]</scope>
    <source>
        <strain evidence="2 3">Re31</strain>
    </source>
</reference>
<dbReference type="Pfam" id="PF14588">
    <property type="entry name" value="YjgF_endoribonc"/>
    <property type="match status" value="1"/>
</dbReference>
<dbReference type="SUPFAM" id="SSF55298">
    <property type="entry name" value="YjgF-like"/>
    <property type="match status" value="1"/>
</dbReference>
<evidence type="ECO:0000313" key="2">
    <source>
        <dbReference type="EMBL" id="MBD8028672.1"/>
    </source>
</evidence>
<dbReference type="RefSeq" id="WP_191709064.1">
    <property type="nucleotide sequence ID" value="NZ_JACSQA010000056.1"/>
</dbReference>
<sequence length="159" mass="17053">MSAIERRLEELGLELPDAVAPLYSYVSVMIHNGVAYISGQVPRINGDVPYIGKVGRDVTVEQAQELAEFCVLKGLSSLKAAIGSLDNVEQVLKVTGYVQTAPGFNEPSKILDAASELLEKIFDEKGLHARSAVGVAELPSNTPIEIDFVIAVKKEGLTT</sequence>
<dbReference type="InterPro" id="IPR035959">
    <property type="entry name" value="RutC-like_sf"/>
</dbReference>
<keyword evidence="3" id="KW-1185">Reference proteome</keyword>
<dbReference type="Proteomes" id="UP000640930">
    <property type="component" value="Unassembled WGS sequence"/>
</dbReference>
<dbReference type="Gene3D" id="3.30.1330.40">
    <property type="entry name" value="RutC-like"/>
    <property type="match status" value="1"/>
</dbReference>
<feature type="domain" description="Endoribonuclease L-PSP/chorismate mutase-like" evidence="1">
    <location>
        <begin position="5"/>
        <end position="141"/>
    </location>
</feature>
<dbReference type="EMBL" id="JACSQA010000056">
    <property type="protein sequence ID" value="MBD8028672.1"/>
    <property type="molecule type" value="Genomic_DNA"/>
</dbReference>
<gene>
    <name evidence="2" type="ORF">H9636_18755</name>
</gene>
<evidence type="ECO:0000259" key="1">
    <source>
        <dbReference type="Pfam" id="PF14588"/>
    </source>
</evidence>